<reference evidence="2 3" key="1">
    <citation type="submission" date="2023-07" db="EMBL/GenBank/DDBJ databases">
        <title>Sequencing the genomes of 1000 actinobacteria strains.</title>
        <authorList>
            <person name="Klenk H.-P."/>
        </authorList>
    </citation>
    <scope>NUCLEOTIDE SEQUENCE [LARGE SCALE GENOMIC DNA]</scope>
    <source>
        <strain evidence="2 3">GD13</strain>
    </source>
</reference>
<accession>A0ABT9NS04</accession>
<comment type="caution">
    <text evidence="2">The sequence shown here is derived from an EMBL/GenBank/DDBJ whole genome shotgun (WGS) entry which is preliminary data.</text>
</comment>
<dbReference type="InterPro" id="IPR003779">
    <property type="entry name" value="CMD-like"/>
</dbReference>
<dbReference type="Proteomes" id="UP001240447">
    <property type="component" value="Unassembled WGS sequence"/>
</dbReference>
<dbReference type="Pfam" id="PF02627">
    <property type="entry name" value="CMD"/>
    <property type="match status" value="1"/>
</dbReference>
<dbReference type="PANTHER" id="PTHR34846:SF5">
    <property type="entry name" value="CARBOXYMUCONOLACTONE DECARBOXYLASE-LIKE DOMAIN-CONTAINING PROTEIN"/>
    <property type="match status" value="1"/>
</dbReference>
<proteinExistence type="predicted"/>
<dbReference type="InterPro" id="IPR029032">
    <property type="entry name" value="AhpD-like"/>
</dbReference>
<feature type="domain" description="Carboxymuconolactone decarboxylase-like" evidence="1">
    <location>
        <begin position="45"/>
        <end position="126"/>
    </location>
</feature>
<protein>
    <submittedName>
        <fullName evidence="2">AhpD family alkylhydroperoxidase</fullName>
    </submittedName>
</protein>
<evidence type="ECO:0000313" key="2">
    <source>
        <dbReference type="EMBL" id="MDP9823206.1"/>
    </source>
</evidence>
<dbReference type="Gene3D" id="1.20.1290.10">
    <property type="entry name" value="AhpD-like"/>
    <property type="match status" value="1"/>
</dbReference>
<dbReference type="SUPFAM" id="SSF69118">
    <property type="entry name" value="AhpD-like"/>
    <property type="match status" value="1"/>
</dbReference>
<sequence>MTPRITPGDRRQIGIPAWLFAKAAGRVTGTGPPGIFTTLGRTRRLFWGWLLFAGGLMPGGTLPRRDTELVILRVAHVRDCDYERTHHEGLGRRVGLTDAEISRVAEGSQAPGWSERQQVLLEAAEELLERRALSDATWTALRAHLSERSCIEFLLLVGHYDMLATTLMTLGVVPDAPRGAPRR</sequence>
<organism evidence="2 3">
    <name type="scientific">Nocardioides massiliensis</name>
    <dbReference type="NCBI Taxonomy" id="1325935"/>
    <lineage>
        <taxon>Bacteria</taxon>
        <taxon>Bacillati</taxon>
        <taxon>Actinomycetota</taxon>
        <taxon>Actinomycetes</taxon>
        <taxon>Propionibacteriales</taxon>
        <taxon>Nocardioidaceae</taxon>
        <taxon>Nocardioides</taxon>
    </lineage>
</organism>
<keyword evidence="3" id="KW-1185">Reference proteome</keyword>
<gene>
    <name evidence="2" type="ORF">J2S59_003015</name>
</gene>
<name>A0ABT9NS04_9ACTN</name>
<evidence type="ECO:0000313" key="3">
    <source>
        <dbReference type="Proteomes" id="UP001240447"/>
    </source>
</evidence>
<dbReference type="EMBL" id="JAUSQM010000001">
    <property type="protein sequence ID" value="MDP9823206.1"/>
    <property type="molecule type" value="Genomic_DNA"/>
</dbReference>
<evidence type="ECO:0000259" key="1">
    <source>
        <dbReference type="Pfam" id="PF02627"/>
    </source>
</evidence>
<dbReference type="PANTHER" id="PTHR34846">
    <property type="entry name" value="4-CARBOXYMUCONOLACTONE DECARBOXYLASE FAMILY PROTEIN (AFU_ORTHOLOGUE AFUA_6G11590)"/>
    <property type="match status" value="1"/>
</dbReference>
<dbReference type="RefSeq" id="WP_068119613.1">
    <property type="nucleotide sequence ID" value="NZ_CCXJ01000195.1"/>
</dbReference>